<dbReference type="OrthoDB" id="953at2157"/>
<protein>
    <recommendedName>
        <fullName evidence="3">Pyridoxamine 5'-phosphate oxidase</fullName>
    </recommendedName>
</protein>
<evidence type="ECO:0000313" key="1">
    <source>
        <dbReference type="EMBL" id="SFG44151.1"/>
    </source>
</evidence>
<dbReference type="InterPro" id="IPR012349">
    <property type="entry name" value="Split_barrel_FMN-bd"/>
</dbReference>
<dbReference type="STRING" id="553467.SAMN04488063_2059"/>
<accession>A0A1I2S2E3</accession>
<proteinExistence type="predicted"/>
<keyword evidence="2" id="KW-1185">Reference proteome</keyword>
<evidence type="ECO:0000313" key="2">
    <source>
        <dbReference type="Proteomes" id="UP000198876"/>
    </source>
</evidence>
<dbReference type="EMBL" id="FOOQ01000002">
    <property type="protein sequence ID" value="SFG44151.1"/>
    <property type="molecule type" value="Genomic_DNA"/>
</dbReference>
<dbReference type="AlphaFoldDB" id="A0A1I2S2E3"/>
<reference evidence="2" key="1">
    <citation type="submission" date="2016-10" db="EMBL/GenBank/DDBJ databases">
        <authorList>
            <person name="Varghese N."/>
            <person name="Submissions S."/>
        </authorList>
    </citation>
    <scope>NUCLEOTIDE SEQUENCE [LARGE SCALE GENOMIC DNA]</scope>
    <source>
        <strain evidence="2">CGMCC 1.7739</strain>
    </source>
</reference>
<dbReference type="Pfam" id="PF12900">
    <property type="entry name" value="Pyridox_ox_2"/>
    <property type="match status" value="1"/>
</dbReference>
<sequence length="146" mass="16456">MTDSISLARDEVDEFLGDGGTGVLALADENESYAIPVSYGYDPTGPHLYVRLGYAPESEKRDFVERTETASLVVDRDTPDGWTSVVGRGRLEEVTEVSLDSTIARAIRRVNIPFVTIYDRPARELEFQLYRLVPEELTGRRERQSE</sequence>
<evidence type="ECO:0008006" key="3">
    <source>
        <dbReference type="Google" id="ProtNLM"/>
    </source>
</evidence>
<name>A0A1I2S2E3_9EURY</name>
<gene>
    <name evidence="1" type="ORF">SAMN04488063_2059</name>
</gene>
<dbReference type="Proteomes" id="UP000198876">
    <property type="component" value="Unassembled WGS sequence"/>
</dbReference>
<organism evidence="1 2">
    <name type="scientific">Halopelagius inordinatus</name>
    <dbReference type="NCBI Taxonomy" id="553467"/>
    <lineage>
        <taxon>Archaea</taxon>
        <taxon>Methanobacteriati</taxon>
        <taxon>Methanobacteriota</taxon>
        <taxon>Stenosarchaea group</taxon>
        <taxon>Halobacteria</taxon>
        <taxon>Halobacteriales</taxon>
        <taxon>Haloferacaceae</taxon>
    </lineage>
</organism>
<dbReference type="InterPro" id="IPR024747">
    <property type="entry name" value="Pyridox_Oxase-rel"/>
</dbReference>
<dbReference type="SUPFAM" id="SSF50475">
    <property type="entry name" value="FMN-binding split barrel"/>
    <property type="match status" value="1"/>
</dbReference>
<dbReference type="Gene3D" id="2.30.110.10">
    <property type="entry name" value="Electron Transport, Fmn-binding Protein, Chain A"/>
    <property type="match status" value="1"/>
</dbReference>
<dbReference type="RefSeq" id="WP_092891843.1">
    <property type="nucleotide sequence ID" value="NZ_FOOQ01000002.1"/>
</dbReference>